<dbReference type="GO" id="GO:0005938">
    <property type="term" value="C:cell cortex"/>
    <property type="evidence" value="ECO:0007669"/>
    <property type="project" value="TreeGrafter"/>
</dbReference>
<dbReference type="AlphaFoldDB" id="S3D2J2"/>
<dbReference type="EMBL" id="KE148150">
    <property type="protein sequence ID" value="EPE07505.1"/>
    <property type="molecule type" value="Genomic_DNA"/>
</dbReference>
<dbReference type="GO" id="GO:0030866">
    <property type="term" value="P:cortical actin cytoskeleton organization"/>
    <property type="evidence" value="ECO:0007669"/>
    <property type="project" value="TreeGrafter"/>
</dbReference>
<keyword evidence="2" id="KW-1133">Transmembrane helix</keyword>
<dbReference type="GO" id="GO:0005886">
    <property type="term" value="C:plasma membrane"/>
    <property type="evidence" value="ECO:0007669"/>
    <property type="project" value="InterPro"/>
</dbReference>
<reference evidence="3 4" key="1">
    <citation type="journal article" date="2013" name="BMC Genomics">
        <title>The genome and transcriptome of the pine saprophyte Ophiostoma piceae, and a comparison with the bark beetle-associated pine pathogen Grosmannia clavigera.</title>
        <authorList>
            <person name="Haridas S."/>
            <person name="Wang Y."/>
            <person name="Lim L."/>
            <person name="Massoumi Alamouti S."/>
            <person name="Jackman S."/>
            <person name="Docking R."/>
            <person name="Robertson G."/>
            <person name="Birol I."/>
            <person name="Bohlmann J."/>
            <person name="Breuil C."/>
        </authorList>
    </citation>
    <scope>NUCLEOTIDE SEQUENCE [LARGE SCALE GENOMIC DNA]</scope>
    <source>
        <strain evidence="3 4">UAMH 11346</strain>
    </source>
</reference>
<name>S3D2J2_OPHP1</name>
<feature type="compositionally biased region" description="Basic residues" evidence="1">
    <location>
        <begin position="157"/>
        <end position="168"/>
    </location>
</feature>
<evidence type="ECO:0000313" key="4">
    <source>
        <dbReference type="Proteomes" id="UP000016923"/>
    </source>
</evidence>
<gene>
    <name evidence="3" type="ORF">F503_00227</name>
</gene>
<feature type="transmembrane region" description="Helical" evidence="2">
    <location>
        <begin position="39"/>
        <end position="59"/>
    </location>
</feature>
<dbReference type="Proteomes" id="UP000016923">
    <property type="component" value="Unassembled WGS sequence"/>
</dbReference>
<feature type="compositionally biased region" description="Polar residues" evidence="1">
    <location>
        <begin position="147"/>
        <end position="156"/>
    </location>
</feature>
<evidence type="ECO:0000256" key="1">
    <source>
        <dbReference type="SAM" id="MobiDB-lite"/>
    </source>
</evidence>
<dbReference type="eggNOG" id="ENOG502RKFF">
    <property type="taxonomic scope" value="Eukaryota"/>
</dbReference>
<dbReference type="PANTHER" id="PTHR36414">
    <property type="entry name" value="PROTEIN SUR7"/>
    <property type="match status" value="1"/>
</dbReference>
<dbReference type="GO" id="GO:0006897">
    <property type="term" value="P:endocytosis"/>
    <property type="evidence" value="ECO:0007669"/>
    <property type="project" value="TreeGrafter"/>
</dbReference>
<dbReference type="PANTHER" id="PTHR36414:SF1">
    <property type="entry name" value="PROTEIN SUR7"/>
    <property type="match status" value="1"/>
</dbReference>
<evidence type="ECO:0000256" key="2">
    <source>
        <dbReference type="SAM" id="Phobius"/>
    </source>
</evidence>
<keyword evidence="4" id="KW-1185">Reference proteome</keyword>
<dbReference type="InterPro" id="IPR009571">
    <property type="entry name" value="SUR7/Rim9-like_fungi"/>
</dbReference>
<keyword evidence="2" id="KW-0472">Membrane</keyword>
<evidence type="ECO:0000313" key="3">
    <source>
        <dbReference type="EMBL" id="EPE07505.1"/>
    </source>
</evidence>
<dbReference type="VEuPathDB" id="FungiDB:F503_00227"/>
<accession>S3D2J2</accession>
<proteinExistence type="predicted"/>
<dbReference type="HOGENOM" id="CLU_059603_2_0_1"/>
<dbReference type="GO" id="GO:0032185">
    <property type="term" value="P:septin cytoskeleton organization"/>
    <property type="evidence" value="ECO:0007669"/>
    <property type="project" value="TreeGrafter"/>
</dbReference>
<sequence length="187" mass="20581">MPFGKAWASHAANAPAALIGKYGGSTTSFYYYYMWRFSWVFYIMALFFEICAFFSSFLACCGRLGAGISSLVTLLAFVFLTIAVSMMTATFVRARNVFHSENRDAKLGRWAFGFSWGALAALMIAMLLLCVGTTKKANGGTRKEATESSTNGNGTTKKSRWGRRRGHKAGSFSKVNYEDGRLDNVSV</sequence>
<dbReference type="Gene3D" id="1.20.140.150">
    <property type="match status" value="1"/>
</dbReference>
<dbReference type="GO" id="GO:0031505">
    <property type="term" value="P:fungal-type cell wall organization"/>
    <property type="evidence" value="ECO:0007669"/>
    <property type="project" value="TreeGrafter"/>
</dbReference>
<dbReference type="GO" id="GO:0045121">
    <property type="term" value="C:membrane raft"/>
    <property type="evidence" value="ECO:0007669"/>
    <property type="project" value="TreeGrafter"/>
</dbReference>
<protein>
    <submittedName>
        <fullName evidence="3">Cortical patch protein</fullName>
    </submittedName>
</protein>
<feature type="region of interest" description="Disordered" evidence="1">
    <location>
        <begin position="137"/>
        <end position="168"/>
    </location>
</feature>
<keyword evidence="2" id="KW-0812">Transmembrane</keyword>
<organism evidence="3 4">
    <name type="scientific">Ophiostoma piceae (strain UAMH 11346)</name>
    <name type="common">Sap stain fungus</name>
    <dbReference type="NCBI Taxonomy" id="1262450"/>
    <lineage>
        <taxon>Eukaryota</taxon>
        <taxon>Fungi</taxon>
        <taxon>Dikarya</taxon>
        <taxon>Ascomycota</taxon>
        <taxon>Pezizomycotina</taxon>
        <taxon>Sordariomycetes</taxon>
        <taxon>Sordariomycetidae</taxon>
        <taxon>Ophiostomatales</taxon>
        <taxon>Ophiostomataceae</taxon>
        <taxon>Ophiostoma</taxon>
    </lineage>
</organism>
<feature type="transmembrane region" description="Helical" evidence="2">
    <location>
        <begin position="71"/>
        <end position="92"/>
    </location>
</feature>
<feature type="transmembrane region" description="Helical" evidence="2">
    <location>
        <begin position="112"/>
        <end position="133"/>
    </location>
</feature>
<dbReference type="OrthoDB" id="5419460at2759"/>
<dbReference type="Pfam" id="PF06687">
    <property type="entry name" value="SUR7"/>
    <property type="match status" value="1"/>
</dbReference>
<dbReference type="OMA" id="FEICAFF"/>